<dbReference type="GO" id="GO:0003700">
    <property type="term" value="F:DNA-binding transcription factor activity"/>
    <property type="evidence" value="ECO:0007669"/>
    <property type="project" value="TreeGrafter"/>
</dbReference>
<dbReference type="NCBIfam" id="TIGR00738">
    <property type="entry name" value="rrf2_super"/>
    <property type="match status" value="1"/>
</dbReference>
<organism evidence="2 3">
    <name type="scientific">Komagataeibacter xylinus</name>
    <name type="common">Gluconacetobacter xylinus</name>
    <dbReference type="NCBI Taxonomy" id="28448"/>
    <lineage>
        <taxon>Bacteria</taxon>
        <taxon>Pseudomonadati</taxon>
        <taxon>Pseudomonadota</taxon>
        <taxon>Alphaproteobacteria</taxon>
        <taxon>Acetobacterales</taxon>
        <taxon>Acetobacteraceae</taxon>
        <taxon>Komagataeibacter</taxon>
    </lineage>
</organism>
<comment type="caution">
    <text evidence="2">The sequence shown here is derived from an EMBL/GenBank/DDBJ whole genome shotgun (WGS) entry which is preliminary data.</text>
</comment>
<dbReference type="STRING" id="1220579.GCA_001571345_02268"/>
<dbReference type="Gene3D" id="1.10.10.10">
    <property type="entry name" value="Winged helix-like DNA-binding domain superfamily/Winged helix DNA-binding domain"/>
    <property type="match status" value="1"/>
</dbReference>
<dbReference type="Proteomes" id="UP000248257">
    <property type="component" value="Unassembled WGS sequence"/>
</dbReference>
<evidence type="ECO:0000313" key="3">
    <source>
        <dbReference type="Proteomes" id="UP000248257"/>
    </source>
</evidence>
<keyword evidence="1" id="KW-0238">DNA-binding</keyword>
<gene>
    <name evidence="2" type="ORF">CFR75_11865</name>
</gene>
<dbReference type="SUPFAM" id="SSF46785">
    <property type="entry name" value="Winged helix' DNA-binding domain"/>
    <property type="match status" value="1"/>
</dbReference>
<reference evidence="2 3" key="1">
    <citation type="submission" date="2017-07" db="EMBL/GenBank/DDBJ databases">
        <title>A draft genome sequence of Komagataeibacter xylinus LMG 1515.</title>
        <authorList>
            <person name="Skraban J."/>
            <person name="Cleenwerck I."/>
            <person name="Vandamme P."/>
            <person name="Trcek J."/>
        </authorList>
    </citation>
    <scope>NUCLEOTIDE SEQUENCE [LARGE SCALE GENOMIC DNA]</scope>
    <source>
        <strain evidence="2 3">LMG 1515</strain>
    </source>
</reference>
<evidence type="ECO:0000256" key="1">
    <source>
        <dbReference type="ARBA" id="ARBA00023125"/>
    </source>
</evidence>
<sequence>MRLTLHTDYALRTLIYLGIHTDRLTSIREVAQAYGISENHLIKIIHRLGQGGFVETIRGRNGGLRLGRPAATILIGDVVRYTEEDMGLVACMQPPDPEGLNRRGGCILSDVCRLRGVLHEALGLFISVLDRYTLADVITDRERRLLDNPLSA</sequence>
<accession>A0A318PG90</accession>
<keyword evidence="3" id="KW-1185">Reference proteome</keyword>
<dbReference type="GO" id="GO:0005829">
    <property type="term" value="C:cytosol"/>
    <property type="evidence" value="ECO:0007669"/>
    <property type="project" value="TreeGrafter"/>
</dbReference>
<evidence type="ECO:0000313" key="2">
    <source>
        <dbReference type="EMBL" id="PYD56251.1"/>
    </source>
</evidence>
<dbReference type="InterPro" id="IPR036390">
    <property type="entry name" value="WH_DNA-bd_sf"/>
</dbReference>
<dbReference type="OrthoDB" id="9795923at2"/>
<protein>
    <submittedName>
        <fullName evidence="2">Rrf2 family transcriptional regulator</fullName>
    </submittedName>
</protein>
<proteinExistence type="predicted"/>
<dbReference type="InterPro" id="IPR036388">
    <property type="entry name" value="WH-like_DNA-bd_sf"/>
</dbReference>
<dbReference type="InterPro" id="IPR000944">
    <property type="entry name" value="Tscrpt_reg_Rrf2"/>
</dbReference>
<dbReference type="AlphaFoldDB" id="A0A318PG90"/>
<dbReference type="PANTHER" id="PTHR33221">
    <property type="entry name" value="WINGED HELIX-TURN-HELIX TRANSCRIPTIONAL REGULATOR, RRF2 FAMILY"/>
    <property type="match status" value="1"/>
</dbReference>
<dbReference type="GO" id="GO:0003677">
    <property type="term" value="F:DNA binding"/>
    <property type="evidence" value="ECO:0007669"/>
    <property type="project" value="UniProtKB-KW"/>
</dbReference>
<dbReference type="RefSeq" id="WP_061275027.1">
    <property type="nucleotide sequence ID" value="NZ_CBCRXN010000045.1"/>
</dbReference>
<dbReference type="PROSITE" id="PS51197">
    <property type="entry name" value="HTH_RRF2_2"/>
    <property type="match status" value="1"/>
</dbReference>
<dbReference type="EMBL" id="NKUC01000027">
    <property type="protein sequence ID" value="PYD56251.1"/>
    <property type="molecule type" value="Genomic_DNA"/>
</dbReference>
<name>A0A318PG90_KOMXY</name>
<dbReference type="PANTHER" id="PTHR33221:SF4">
    <property type="entry name" value="HTH-TYPE TRANSCRIPTIONAL REPRESSOR NSRR"/>
    <property type="match status" value="1"/>
</dbReference>
<dbReference type="Pfam" id="PF02082">
    <property type="entry name" value="Rrf2"/>
    <property type="match status" value="1"/>
</dbReference>